<dbReference type="EMBL" id="FZPH01000023">
    <property type="protein sequence ID" value="SNT65547.1"/>
    <property type="molecule type" value="Genomic_DNA"/>
</dbReference>
<feature type="transmembrane region" description="Helical" evidence="7">
    <location>
        <begin position="282"/>
        <end position="301"/>
    </location>
</feature>
<keyword evidence="4 7" id="KW-1133">Transmembrane helix</keyword>
<dbReference type="InterPro" id="IPR036259">
    <property type="entry name" value="MFS_trans_sf"/>
</dbReference>
<proteinExistence type="predicted"/>
<dbReference type="SUPFAM" id="SSF103473">
    <property type="entry name" value="MFS general substrate transporter"/>
    <property type="match status" value="1"/>
</dbReference>
<keyword evidence="3 7" id="KW-0812">Transmembrane</keyword>
<evidence type="ECO:0000256" key="7">
    <source>
        <dbReference type="SAM" id="Phobius"/>
    </source>
</evidence>
<dbReference type="InterPro" id="IPR011701">
    <property type="entry name" value="MFS"/>
</dbReference>
<gene>
    <name evidence="8" type="ORF">SAMN05421812_123100</name>
</gene>
<evidence type="ECO:0000313" key="9">
    <source>
        <dbReference type="Proteomes" id="UP000198362"/>
    </source>
</evidence>
<dbReference type="GO" id="GO:0005886">
    <property type="term" value="C:plasma membrane"/>
    <property type="evidence" value="ECO:0007669"/>
    <property type="project" value="UniProtKB-SubCell"/>
</dbReference>
<name>A0A239PEP6_9ACTN</name>
<dbReference type="RefSeq" id="WP_179266541.1">
    <property type="nucleotide sequence ID" value="NZ_FZPH01000023.1"/>
</dbReference>
<evidence type="ECO:0000256" key="6">
    <source>
        <dbReference type="SAM" id="MobiDB-lite"/>
    </source>
</evidence>
<dbReference type="CDD" id="cd06173">
    <property type="entry name" value="MFS_MefA_like"/>
    <property type="match status" value="1"/>
</dbReference>
<feature type="transmembrane region" description="Helical" evidence="7">
    <location>
        <begin position="142"/>
        <end position="165"/>
    </location>
</feature>
<feature type="transmembrane region" description="Helical" evidence="7">
    <location>
        <begin position="45"/>
        <end position="70"/>
    </location>
</feature>
<evidence type="ECO:0000256" key="2">
    <source>
        <dbReference type="ARBA" id="ARBA00022475"/>
    </source>
</evidence>
<dbReference type="PANTHER" id="PTHR23513:SF11">
    <property type="entry name" value="STAPHYLOFERRIN A TRANSPORTER"/>
    <property type="match status" value="1"/>
</dbReference>
<dbReference type="GO" id="GO:0022857">
    <property type="term" value="F:transmembrane transporter activity"/>
    <property type="evidence" value="ECO:0007669"/>
    <property type="project" value="InterPro"/>
</dbReference>
<feature type="region of interest" description="Disordered" evidence="6">
    <location>
        <begin position="402"/>
        <end position="444"/>
    </location>
</feature>
<accession>A0A239PEP6</accession>
<reference evidence="8 9" key="1">
    <citation type="submission" date="2017-06" db="EMBL/GenBank/DDBJ databases">
        <authorList>
            <person name="Kim H.J."/>
            <person name="Triplett B.A."/>
        </authorList>
    </citation>
    <scope>NUCLEOTIDE SEQUENCE [LARGE SCALE GENOMIC DNA]</scope>
    <source>
        <strain evidence="8 9">CGMCC 4.5593</strain>
    </source>
</reference>
<protein>
    <submittedName>
        <fullName evidence="8">Predicted arabinose efflux permease, MFS family</fullName>
    </submittedName>
</protein>
<dbReference type="Gene3D" id="1.20.1250.20">
    <property type="entry name" value="MFS general substrate transporter like domains"/>
    <property type="match status" value="1"/>
</dbReference>
<dbReference type="Pfam" id="PF07690">
    <property type="entry name" value="MFS_1"/>
    <property type="match status" value="1"/>
</dbReference>
<feature type="transmembrane region" description="Helical" evidence="7">
    <location>
        <begin position="307"/>
        <end position="327"/>
    </location>
</feature>
<feature type="transmembrane region" description="Helical" evidence="7">
    <location>
        <begin position="374"/>
        <end position="392"/>
    </location>
</feature>
<evidence type="ECO:0000313" key="8">
    <source>
        <dbReference type="EMBL" id="SNT65547.1"/>
    </source>
</evidence>
<sequence>MDKYLGALRERDFRNLYAARAFSLFGDGMVPVALAFAVLETDNSATALGLVLASRYLALVGMLLVGGVVADRLPRRLVLISSDLVRLVTQALIAVLLITGTAQIWHLAALAFAYGIGDAFFRPTSTGIIPQTVSKARMQQANALISLTSSSFTILGPIVAAIIIAAVGVGWAFALDAATFLVSAAFIARLPVLKKAAATSASFVADLKEGWSEFTSRRWLWVDGVYSALGSFAVLAPFLTLGPVIANNELGGATAWATILTAFGIGSVLGGIALLRVQPTRPLVAAVIPLTLLALPNALLALSTPTIAIAVGAFAGGLGLAFFNTLFETTVQMNVPQQSLSRIAAIDWMLSSSLLPLGAALAGPAAALVGADSVFWFSVVWIIGSTLVVISVPEIRSFRSAQAPAETGAELASKSVDSDATGAKPVVAEPTDPASASASVPHTS</sequence>
<evidence type="ECO:0000256" key="1">
    <source>
        <dbReference type="ARBA" id="ARBA00004651"/>
    </source>
</evidence>
<feature type="transmembrane region" description="Helical" evidence="7">
    <location>
        <begin position="348"/>
        <end position="368"/>
    </location>
</feature>
<keyword evidence="9" id="KW-1185">Reference proteome</keyword>
<feature type="transmembrane region" description="Helical" evidence="7">
    <location>
        <begin position="253"/>
        <end position="275"/>
    </location>
</feature>
<keyword evidence="5 7" id="KW-0472">Membrane</keyword>
<comment type="subcellular location">
    <subcellularLocation>
        <location evidence="1">Cell membrane</location>
        <topology evidence="1">Multi-pass membrane protein</topology>
    </subcellularLocation>
</comment>
<feature type="compositionally biased region" description="Polar residues" evidence="6">
    <location>
        <begin position="434"/>
        <end position="444"/>
    </location>
</feature>
<organism evidence="8 9">
    <name type="scientific">Asanoa hainanensis</name>
    <dbReference type="NCBI Taxonomy" id="560556"/>
    <lineage>
        <taxon>Bacteria</taxon>
        <taxon>Bacillati</taxon>
        <taxon>Actinomycetota</taxon>
        <taxon>Actinomycetes</taxon>
        <taxon>Micromonosporales</taxon>
        <taxon>Micromonosporaceae</taxon>
        <taxon>Asanoa</taxon>
    </lineage>
</organism>
<dbReference type="AlphaFoldDB" id="A0A239PEP6"/>
<feature type="transmembrane region" description="Helical" evidence="7">
    <location>
        <begin position="219"/>
        <end position="241"/>
    </location>
</feature>
<dbReference type="Proteomes" id="UP000198362">
    <property type="component" value="Unassembled WGS sequence"/>
</dbReference>
<keyword evidence="2" id="KW-1003">Cell membrane</keyword>
<evidence type="ECO:0000256" key="4">
    <source>
        <dbReference type="ARBA" id="ARBA00022989"/>
    </source>
</evidence>
<dbReference type="PANTHER" id="PTHR23513">
    <property type="entry name" value="INTEGRAL MEMBRANE EFFLUX PROTEIN-RELATED"/>
    <property type="match status" value="1"/>
</dbReference>
<feature type="transmembrane region" description="Helical" evidence="7">
    <location>
        <begin position="21"/>
        <end position="39"/>
    </location>
</feature>
<evidence type="ECO:0000256" key="5">
    <source>
        <dbReference type="ARBA" id="ARBA00023136"/>
    </source>
</evidence>
<evidence type="ECO:0000256" key="3">
    <source>
        <dbReference type="ARBA" id="ARBA00022692"/>
    </source>
</evidence>